<protein>
    <submittedName>
        <fullName evidence="1">Uncharacterized protein</fullName>
    </submittedName>
</protein>
<evidence type="ECO:0000313" key="1">
    <source>
        <dbReference type="EMBL" id="CAI9583850.1"/>
    </source>
</evidence>
<dbReference type="EMBL" id="CATNWA010015489">
    <property type="protein sequence ID" value="CAI9583850.1"/>
    <property type="molecule type" value="Genomic_DNA"/>
</dbReference>
<evidence type="ECO:0000313" key="2">
    <source>
        <dbReference type="Proteomes" id="UP001162483"/>
    </source>
</evidence>
<proteinExistence type="predicted"/>
<dbReference type="Proteomes" id="UP001162483">
    <property type="component" value="Unassembled WGS sequence"/>
</dbReference>
<gene>
    <name evidence="1" type="ORF">SPARVUS_LOCUS9881408</name>
</gene>
<accession>A0ABN9EG66</accession>
<name>A0ABN9EG66_9NEOB</name>
<comment type="caution">
    <text evidence="1">The sequence shown here is derived from an EMBL/GenBank/DDBJ whole genome shotgun (WGS) entry which is preliminary data.</text>
</comment>
<reference evidence="1" key="1">
    <citation type="submission" date="2023-05" db="EMBL/GenBank/DDBJ databases">
        <authorList>
            <person name="Stuckert A."/>
        </authorList>
    </citation>
    <scope>NUCLEOTIDE SEQUENCE</scope>
</reference>
<organism evidence="1 2">
    <name type="scientific">Staurois parvus</name>
    <dbReference type="NCBI Taxonomy" id="386267"/>
    <lineage>
        <taxon>Eukaryota</taxon>
        <taxon>Metazoa</taxon>
        <taxon>Chordata</taxon>
        <taxon>Craniata</taxon>
        <taxon>Vertebrata</taxon>
        <taxon>Euteleostomi</taxon>
        <taxon>Amphibia</taxon>
        <taxon>Batrachia</taxon>
        <taxon>Anura</taxon>
        <taxon>Neobatrachia</taxon>
        <taxon>Ranoidea</taxon>
        <taxon>Ranidae</taxon>
        <taxon>Staurois</taxon>
    </lineage>
</organism>
<keyword evidence="2" id="KW-1185">Reference proteome</keyword>
<sequence>WGPQAIGDYGTPVSLPKLKKAYEKGSHICDVRNAAIPAHFPHCIAITLCLQSAEGRGGLTTHGAPGQ</sequence>
<feature type="non-terminal residue" evidence="1">
    <location>
        <position position="1"/>
    </location>
</feature>